<accession>A0A4P6YRV4</accession>
<proteinExistence type="predicted"/>
<dbReference type="Proteomes" id="UP000292886">
    <property type="component" value="Chromosome"/>
</dbReference>
<reference evidence="2" key="1">
    <citation type="submission" date="2019-03" db="EMBL/GenBank/DDBJ databases">
        <title>Weissella sp. 26KH-42 Genome sequencing.</title>
        <authorList>
            <person name="Heo J."/>
            <person name="Kim S.-J."/>
            <person name="Kim J.-S."/>
            <person name="Hong S.-B."/>
            <person name="Kwon S.-W."/>
        </authorList>
    </citation>
    <scope>NUCLEOTIDE SEQUENCE [LARGE SCALE GENOMIC DNA]</scope>
    <source>
        <strain evidence="2">26KH-42</strain>
    </source>
</reference>
<dbReference type="EMBL" id="CP037940">
    <property type="protein sequence ID" value="QBO35398.1"/>
    <property type="molecule type" value="Genomic_DNA"/>
</dbReference>
<name>A0A4P6YRV4_9LACO</name>
<dbReference type="AlphaFoldDB" id="A0A4P6YRV4"/>
<dbReference type="RefSeq" id="WP_133362478.1">
    <property type="nucleotide sequence ID" value="NZ_CP037940.1"/>
</dbReference>
<keyword evidence="2" id="KW-1185">Reference proteome</keyword>
<gene>
    <name evidence="1" type="ORF">EQG49_02415</name>
</gene>
<sequence length="149" mass="17536">MIYKVMNKDSKHLGFAELFYDSYEMISQYQLTESVGNNSWHFKDGQRVYRGDWIITYITGLNGVKVANSYEFSEYWQPLNSEYWQPLKNPYPNPEPKTPLYRIYAPDGVIETHSLDIEVNGKFDRYTTTDGNDVLLRRGTITRIDEVQE</sequence>
<evidence type="ECO:0000313" key="2">
    <source>
        <dbReference type="Proteomes" id="UP000292886"/>
    </source>
</evidence>
<evidence type="ECO:0000313" key="1">
    <source>
        <dbReference type="EMBL" id="QBO35398.1"/>
    </source>
</evidence>
<organism evidence="1 2">
    <name type="scientific">Periweissella cryptocerci</name>
    <dbReference type="NCBI Taxonomy" id="2506420"/>
    <lineage>
        <taxon>Bacteria</taxon>
        <taxon>Bacillati</taxon>
        <taxon>Bacillota</taxon>
        <taxon>Bacilli</taxon>
        <taxon>Lactobacillales</taxon>
        <taxon>Lactobacillaceae</taxon>
        <taxon>Periweissella</taxon>
    </lineage>
</organism>
<protein>
    <submittedName>
        <fullName evidence="1">Uncharacterized protein</fullName>
    </submittedName>
</protein>
<dbReference type="KEGG" id="wei:EQG49_02415"/>